<evidence type="ECO:0000313" key="3">
    <source>
        <dbReference type="EMBL" id="EJK52807.1"/>
    </source>
</evidence>
<reference evidence="3 4" key="1">
    <citation type="journal article" date="2012" name="Genome Biol.">
        <title>Genome and low-iron response of an oceanic diatom adapted to chronic iron limitation.</title>
        <authorList>
            <person name="Lommer M."/>
            <person name="Specht M."/>
            <person name="Roy A.S."/>
            <person name="Kraemer L."/>
            <person name="Andreson R."/>
            <person name="Gutowska M.A."/>
            <person name="Wolf J."/>
            <person name="Bergner S.V."/>
            <person name="Schilhabel M.B."/>
            <person name="Klostermeier U.C."/>
            <person name="Beiko R.G."/>
            <person name="Rosenstiel P."/>
            <person name="Hippler M."/>
            <person name="Laroche J."/>
        </authorList>
    </citation>
    <scope>NUCLEOTIDE SEQUENCE [LARGE SCALE GENOMIC DNA]</scope>
    <source>
        <strain evidence="3 4">CCMP1005</strain>
    </source>
</reference>
<evidence type="ECO:0000256" key="2">
    <source>
        <dbReference type="SAM" id="Phobius"/>
    </source>
</evidence>
<keyword evidence="2" id="KW-1133">Transmembrane helix</keyword>
<gene>
    <name evidence="3" type="ORF">THAOC_27884</name>
</gene>
<dbReference type="EMBL" id="AGNL01039211">
    <property type="protein sequence ID" value="EJK52807.1"/>
    <property type="molecule type" value="Genomic_DNA"/>
</dbReference>
<protein>
    <submittedName>
        <fullName evidence="3">Uncharacterized protein</fullName>
    </submittedName>
</protein>
<dbReference type="Proteomes" id="UP000266841">
    <property type="component" value="Unassembled WGS sequence"/>
</dbReference>
<feature type="region of interest" description="Disordered" evidence="1">
    <location>
        <begin position="137"/>
        <end position="176"/>
    </location>
</feature>
<feature type="compositionally biased region" description="Polar residues" evidence="1">
    <location>
        <begin position="163"/>
        <end position="176"/>
    </location>
</feature>
<feature type="compositionally biased region" description="Low complexity" evidence="1">
    <location>
        <begin position="255"/>
        <end position="284"/>
    </location>
</feature>
<organism evidence="3 4">
    <name type="scientific">Thalassiosira oceanica</name>
    <name type="common">Marine diatom</name>
    <dbReference type="NCBI Taxonomy" id="159749"/>
    <lineage>
        <taxon>Eukaryota</taxon>
        <taxon>Sar</taxon>
        <taxon>Stramenopiles</taxon>
        <taxon>Ochrophyta</taxon>
        <taxon>Bacillariophyta</taxon>
        <taxon>Coscinodiscophyceae</taxon>
        <taxon>Thalassiosirophycidae</taxon>
        <taxon>Thalassiosirales</taxon>
        <taxon>Thalassiosiraceae</taxon>
        <taxon>Thalassiosira</taxon>
    </lineage>
</organism>
<dbReference type="AlphaFoldDB" id="K0S1P5"/>
<feature type="compositionally biased region" description="Pro residues" evidence="1">
    <location>
        <begin position="239"/>
        <end position="254"/>
    </location>
</feature>
<keyword evidence="2" id="KW-0812">Transmembrane</keyword>
<feature type="compositionally biased region" description="Low complexity" evidence="1">
    <location>
        <begin position="143"/>
        <end position="158"/>
    </location>
</feature>
<sequence length="401" mass="41733">MTFSHPSKDDPEIVLAAPSAPPSAPLLAATAPIPSAPGPYAPVSMPVATPLGPPASRPTAATAASQGNRKIEKTTNPDGSLAVKVTATKTLPNGSREITIEYFQIPAHMASSASAGIDAGEPPSGLYLTKMEQRTLPAGTGQAPSSASPRPTTSYPTAGNAAPLQQPTNHDSSSQESLGFMESLDAFVAVIWPSLDPADRRRRMITIMAQVICFFFAILGIIGISIGLNSSSHASSRTPPSPWSPPSPTSPPPTVSSRPTVSPGPSASPSVSSPPTTSGKPTSSFDYSGRPYRARYRLVGRGQCMNAQGKTTYFRSLGIIGSYNPNPETCASKCSSTFGIGFELSEGYRTILHYDNYGKRNCMCLSDLGYPSKLGPITGSSGKGDTECYKLASTPSAASES</sequence>
<feature type="region of interest" description="Disordered" evidence="1">
    <location>
        <begin position="230"/>
        <end position="288"/>
    </location>
</feature>
<feature type="region of interest" description="Disordered" evidence="1">
    <location>
        <begin position="1"/>
        <end position="76"/>
    </location>
</feature>
<feature type="compositionally biased region" description="Basic and acidic residues" evidence="1">
    <location>
        <begin position="1"/>
        <end position="11"/>
    </location>
</feature>
<proteinExistence type="predicted"/>
<name>K0S1P5_THAOC</name>
<dbReference type="eggNOG" id="ENOG502TARU">
    <property type="taxonomic scope" value="Eukaryota"/>
</dbReference>
<comment type="caution">
    <text evidence="3">The sequence shown here is derived from an EMBL/GenBank/DDBJ whole genome shotgun (WGS) entry which is preliminary data.</text>
</comment>
<keyword evidence="4" id="KW-1185">Reference proteome</keyword>
<accession>K0S1P5</accession>
<feature type="transmembrane region" description="Helical" evidence="2">
    <location>
        <begin position="207"/>
        <end position="228"/>
    </location>
</feature>
<evidence type="ECO:0000256" key="1">
    <source>
        <dbReference type="SAM" id="MobiDB-lite"/>
    </source>
</evidence>
<evidence type="ECO:0000313" key="4">
    <source>
        <dbReference type="Proteomes" id="UP000266841"/>
    </source>
</evidence>
<keyword evidence="2" id="KW-0472">Membrane</keyword>